<name>A0AA38IQT9_9CUCU</name>
<dbReference type="SUPFAM" id="SSF57756">
    <property type="entry name" value="Retrovirus zinc finger-like domains"/>
    <property type="match status" value="1"/>
</dbReference>
<evidence type="ECO:0000313" key="4">
    <source>
        <dbReference type="Proteomes" id="UP001168821"/>
    </source>
</evidence>
<dbReference type="Pfam" id="PF00098">
    <property type="entry name" value="zf-CCHC"/>
    <property type="match status" value="1"/>
</dbReference>
<dbReference type="InterPro" id="IPR036875">
    <property type="entry name" value="Znf_CCHC_sf"/>
</dbReference>
<dbReference type="SMART" id="SM00343">
    <property type="entry name" value="ZnF_C2HC"/>
    <property type="match status" value="1"/>
</dbReference>
<evidence type="ECO:0000259" key="2">
    <source>
        <dbReference type="PROSITE" id="PS50158"/>
    </source>
</evidence>
<comment type="caution">
    <text evidence="3">The sequence shown here is derived from an EMBL/GenBank/DDBJ whole genome shotgun (WGS) entry which is preliminary data.</text>
</comment>
<keyword evidence="1" id="KW-0862">Zinc</keyword>
<dbReference type="PROSITE" id="PS50158">
    <property type="entry name" value="ZF_CCHC"/>
    <property type="match status" value="1"/>
</dbReference>
<keyword evidence="1" id="KW-0479">Metal-binding</keyword>
<dbReference type="GO" id="GO:0003676">
    <property type="term" value="F:nucleic acid binding"/>
    <property type="evidence" value="ECO:0007669"/>
    <property type="project" value="InterPro"/>
</dbReference>
<evidence type="ECO:0000256" key="1">
    <source>
        <dbReference type="PROSITE-ProRule" id="PRU00047"/>
    </source>
</evidence>
<dbReference type="Gene3D" id="4.10.60.10">
    <property type="entry name" value="Zinc finger, CCHC-type"/>
    <property type="match status" value="1"/>
</dbReference>
<organism evidence="3 4">
    <name type="scientific">Zophobas morio</name>
    <dbReference type="NCBI Taxonomy" id="2755281"/>
    <lineage>
        <taxon>Eukaryota</taxon>
        <taxon>Metazoa</taxon>
        <taxon>Ecdysozoa</taxon>
        <taxon>Arthropoda</taxon>
        <taxon>Hexapoda</taxon>
        <taxon>Insecta</taxon>
        <taxon>Pterygota</taxon>
        <taxon>Neoptera</taxon>
        <taxon>Endopterygota</taxon>
        <taxon>Coleoptera</taxon>
        <taxon>Polyphaga</taxon>
        <taxon>Cucujiformia</taxon>
        <taxon>Tenebrionidae</taxon>
        <taxon>Zophobas</taxon>
    </lineage>
</organism>
<accession>A0AA38IQT9</accession>
<dbReference type="InterPro" id="IPR001878">
    <property type="entry name" value="Znf_CCHC"/>
</dbReference>
<dbReference type="Proteomes" id="UP001168821">
    <property type="component" value="Unassembled WGS sequence"/>
</dbReference>
<feature type="domain" description="CCHC-type" evidence="2">
    <location>
        <begin position="173"/>
        <end position="188"/>
    </location>
</feature>
<keyword evidence="4" id="KW-1185">Reference proteome</keyword>
<dbReference type="GO" id="GO:0008270">
    <property type="term" value="F:zinc ion binding"/>
    <property type="evidence" value="ECO:0007669"/>
    <property type="project" value="UniProtKB-KW"/>
</dbReference>
<dbReference type="AlphaFoldDB" id="A0AA38IQT9"/>
<sequence length="362" mass="40281">MASFEFSSKEQAVVLNATDGLTLIDYVAAIGNIVTAKNVLFASKMSKDRVCIYLSAKSWVDEVVDNHPTIIIKDQSVSVRRLLNPARRIILSNVCPSIPHTVFENQIKTFGFTPVSKMSFLRAGMRSDEYAHVLSFRRQIYVQPDDVVDLPSSIVLKYENTNYRVFFTFDDVCFKCKLVGHFANDCPNEVLNDNSQASFSKLRETVAGKRQTTDDAAETEVSPLDLSTIMGNNNGKSNLKKQRVNESTESLTPLEDLLEPAKDLIENSVAYPLNFDQTVAFMNSASGESDVLALIHKHTEDIQGVINLLYDVYGVVDHKGIKNKCRKIQRKIKKATEGTLNLRLDVPTELSGLAGSSHNPVN</sequence>
<reference evidence="3" key="1">
    <citation type="journal article" date="2023" name="G3 (Bethesda)">
        <title>Whole genome assemblies of Zophobas morio and Tenebrio molitor.</title>
        <authorList>
            <person name="Kaur S."/>
            <person name="Stinson S.A."/>
            <person name="diCenzo G.C."/>
        </authorList>
    </citation>
    <scope>NUCLEOTIDE SEQUENCE</scope>
    <source>
        <strain evidence="3">QUZm001</strain>
    </source>
</reference>
<keyword evidence="1" id="KW-0863">Zinc-finger</keyword>
<evidence type="ECO:0000313" key="3">
    <source>
        <dbReference type="EMBL" id="KAJ3662503.1"/>
    </source>
</evidence>
<gene>
    <name evidence="3" type="ORF">Zmor_006849</name>
</gene>
<proteinExistence type="predicted"/>
<dbReference type="EMBL" id="JALNTZ010000002">
    <property type="protein sequence ID" value="KAJ3662503.1"/>
    <property type="molecule type" value="Genomic_DNA"/>
</dbReference>
<protein>
    <recommendedName>
        <fullName evidence="2">CCHC-type domain-containing protein</fullName>
    </recommendedName>
</protein>